<proteinExistence type="predicted"/>
<evidence type="ECO:0000313" key="1">
    <source>
        <dbReference type="EMBL" id="KKK72197.1"/>
    </source>
</evidence>
<accession>A0A0F8XSX4</accession>
<name>A0A0F8XSX4_9ZZZZ</name>
<dbReference type="AlphaFoldDB" id="A0A0F8XSX4"/>
<dbReference type="EMBL" id="LAZR01057370">
    <property type="protein sequence ID" value="KKK72197.1"/>
    <property type="molecule type" value="Genomic_DNA"/>
</dbReference>
<reference evidence="1" key="1">
    <citation type="journal article" date="2015" name="Nature">
        <title>Complex archaea that bridge the gap between prokaryotes and eukaryotes.</title>
        <authorList>
            <person name="Spang A."/>
            <person name="Saw J.H."/>
            <person name="Jorgensen S.L."/>
            <person name="Zaremba-Niedzwiedzka K."/>
            <person name="Martijn J."/>
            <person name="Lind A.E."/>
            <person name="van Eijk R."/>
            <person name="Schleper C."/>
            <person name="Guy L."/>
            <person name="Ettema T.J."/>
        </authorList>
    </citation>
    <scope>NUCLEOTIDE SEQUENCE</scope>
</reference>
<gene>
    <name evidence="1" type="ORF">LCGC14_2906300</name>
</gene>
<organism evidence="1">
    <name type="scientific">marine sediment metagenome</name>
    <dbReference type="NCBI Taxonomy" id="412755"/>
    <lineage>
        <taxon>unclassified sequences</taxon>
        <taxon>metagenomes</taxon>
        <taxon>ecological metagenomes</taxon>
    </lineage>
</organism>
<sequence>MITQPMTVDLHDISTLTVADGQWTWKAPYAGELLAVGGYIKTLGTGAGTSSDFQVRNQTQTKDMLSTVGAFEVDSATNVLEGMVVDSTNYSFAVGDIIDLDCDARASGNDAADAVVWLVVLLFISDV</sequence>
<protein>
    <submittedName>
        <fullName evidence="1">Uncharacterized protein</fullName>
    </submittedName>
</protein>
<comment type="caution">
    <text evidence="1">The sequence shown here is derived from an EMBL/GenBank/DDBJ whole genome shotgun (WGS) entry which is preliminary data.</text>
</comment>